<protein>
    <submittedName>
        <fullName evidence="2">Helix-turn-helix domain-containing protein</fullName>
    </submittedName>
</protein>
<organism evidence="2 3">
    <name type="scientific">Mycoplasma phocimorsus</name>
    <dbReference type="NCBI Taxonomy" id="3045839"/>
    <lineage>
        <taxon>Bacteria</taxon>
        <taxon>Bacillati</taxon>
        <taxon>Mycoplasmatota</taxon>
        <taxon>Mollicutes</taxon>
        <taxon>Mycoplasmataceae</taxon>
        <taxon>Mycoplasma</taxon>
    </lineage>
</organism>
<gene>
    <name evidence="2" type="ORF">QLQ80_02205</name>
</gene>
<dbReference type="Pfam" id="PF13936">
    <property type="entry name" value="HTH_38"/>
    <property type="match status" value="1"/>
</dbReference>
<keyword evidence="3" id="KW-1185">Reference proteome</keyword>
<name>A0AAJ1UWW3_9MOLU</name>
<sequence>MNYTAKKYCHLTKEERFFIQNSLKNNMSMRSIARQIGKSPSTISRE</sequence>
<dbReference type="InterPro" id="IPR025246">
    <property type="entry name" value="IS30-like_HTH"/>
</dbReference>
<accession>A0AAJ1UWW3</accession>
<dbReference type="EMBL" id="JASDDP010000020">
    <property type="protein sequence ID" value="MDJ1645885.1"/>
    <property type="molecule type" value="Genomic_DNA"/>
</dbReference>
<dbReference type="AlphaFoldDB" id="A0AAJ1UWW3"/>
<dbReference type="Proteomes" id="UP001224428">
    <property type="component" value="Unassembled WGS sequence"/>
</dbReference>
<evidence type="ECO:0000313" key="3">
    <source>
        <dbReference type="Proteomes" id="UP001224428"/>
    </source>
</evidence>
<evidence type="ECO:0000259" key="1">
    <source>
        <dbReference type="Pfam" id="PF13936"/>
    </source>
</evidence>
<evidence type="ECO:0000313" key="2">
    <source>
        <dbReference type="EMBL" id="MDJ1645885.1"/>
    </source>
</evidence>
<feature type="non-terminal residue" evidence="2">
    <location>
        <position position="46"/>
    </location>
</feature>
<dbReference type="Gene3D" id="1.10.10.60">
    <property type="entry name" value="Homeodomain-like"/>
    <property type="match status" value="1"/>
</dbReference>
<comment type="caution">
    <text evidence="2">The sequence shown here is derived from an EMBL/GenBank/DDBJ whole genome shotgun (WGS) entry which is preliminary data.</text>
</comment>
<dbReference type="RefSeq" id="WP_283827323.1">
    <property type="nucleotide sequence ID" value="NZ_JASDDP010000020.1"/>
</dbReference>
<reference evidence="2" key="1">
    <citation type="submission" date="2023-05" db="EMBL/GenBank/DDBJ databases">
        <title>Mycoplasma phocimorsus sp. nov., isolated from Scandinavian patients with seal finger or septic arthritis after contact with seals.</title>
        <authorList>
            <person name="Skafte-Holm A."/>
            <person name="Pedersen T.R."/>
            <person name="Froelund M."/>
            <person name="Stegger M."/>
            <person name="Qvortrup K."/>
            <person name="Michaels D.L."/>
            <person name="Brown D.R."/>
            <person name="Jensen J.S."/>
        </authorList>
    </citation>
    <scope>NUCLEOTIDE SEQUENCE</scope>
    <source>
        <strain evidence="2">M5725</strain>
    </source>
</reference>
<feature type="domain" description="Transposase IS30-like HTH" evidence="1">
    <location>
        <begin position="7"/>
        <end position="46"/>
    </location>
</feature>
<proteinExistence type="predicted"/>